<dbReference type="EMBL" id="BAAAHP010000161">
    <property type="protein sequence ID" value="GAA0895442.1"/>
    <property type="molecule type" value="Genomic_DNA"/>
</dbReference>
<keyword evidence="3" id="KW-1185">Reference proteome</keyword>
<gene>
    <name evidence="2" type="ORF">GCM10009559_51160</name>
</gene>
<dbReference type="Proteomes" id="UP001499967">
    <property type="component" value="Unassembled WGS sequence"/>
</dbReference>
<organism evidence="2 3">
    <name type="scientific">Pseudonocardia zijingensis</name>
    <dbReference type="NCBI Taxonomy" id="153376"/>
    <lineage>
        <taxon>Bacteria</taxon>
        <taxon>Bacillati</taxon>
        <taxon>Actinomycetota</taxon>
        <taxon>Actinomycetes</taxon>
        <taxon>Pseudonocardiales</taxon>
        <taxon>Pseudonocardiaceae</taxon>
        <taxon>Pseudonocardia</taxon>
    </lineage>
</organism>
<protein>
    <submittedName>
        <fullName evidence="2">Uncharacterized protein</fullName>
    </submittedName>
</protein>
<accession>A0ABP3YMJ4</accession>
<reference evidence="3" key="1">
    <citation type="journal article" date="2019" name="Int. J. Syst. Evol. Microbiol.">
        <title>The Global Catalogue of Microorganisms (GCM) 10K type strain sequencing project: providing services to taxonomists for standard genome sequencing and annotation.</title>
        <authorList>
            <consortium name="The Broad Institute Genomics Platform"/>
            <consortium name="The Broad Institute Genome Sequencing Center for Infectious Disease"/>
            <person name="Wu L."/>
            <person name="Ma J."/>
        </authorList>
    </citation>
    <scope>NUCLEOTIDE SEQUENCE [LARGE SCALE GENOMIC DNA]</scope>
    <source>
        <strain evidence="3">JCM 11117</strain>
    </source>
</reference>
<evidence type="ECO:0000313" key="2">
    <source>
        <dbReference type="EMBL" id="GAA0895442.1"/>
    </source>
</evidence>
<proteinExistence type="predicted"/>
<name>A0ABP3YMJ4_9PSEU</name>
<sequence length="312" mass="32108">MAAGGTQQGGLVLGGSASTGRVRTGWAVRVAAAACAVVMGVAGCASSLSPEEYQELLTGFEQAVQPPIDRLASATSVAEVDSARSELAAAMQTQEQALEDVSPPDEARAQHEAVLAFLRSAPGLLALTPPDATPDECGIVPTAEEQTTLAKSDVQQELASAASGVTSAEFARAGLTFNGNLVPPEVALPPDQDRRGENGAVLQRNGPRGRGTLEIKNGGDSDAVIAAVVSDPASPSGSIYVQAYSSATLTGLAGTYQVYFKSGADWDQDKLKFTRDCAFQKFDDVFDANSAWSITITPVIGGNATSSDVPAF</sequence>
<feature type="region of interest" description="Disordered" evidence="1">
    <location>
        <begin position="185"/>
        <end position="211"/>
    </location>
</feature>
<evidence type="ECO:0000256" key="1">
    <source>
        <dbReference type="SAM" id="MobiDB-lite"/>
    </source>
</evidence>
<evidence type="ECO:0000313" key="3">
    <source>
        <dbReference type="Proteomes" id="UP001499967"/>
    </source>
</evidence>
<comment type="caution">
    <text evidence="2">The sequence shown here is derived from an EMBL/GenBank/DDBJ whole genome shotgun (WGS) entry which is preliminary data.</text>
</comment>